<keyword evidence="4 5" id="KW-0472">Membrane</keyword>
<organism evidence="6 7">
    <name type="scientific">Galdieria yellowstonensis</name>
    <dbReference type="NCBI Taxonomy" id="3028027"/>
    <lineage>
        <taxon>Eukaryota</taxon>
        <taxon>Rhodophyta</taxon>
        <taxon>Bangiophyceae</taxon>
        <taxon>Galdieriales</taxon>
        <taxon>Galdieriaceae</taxon>
        <taxon>Galdieria</taxon>
    </lineage>
</organism>
<accession>A0AAV9INT9</accession>
<dbReference type="Gene3D" id="1.20.1250.20">
    <property type="entry name" value="MFS general substrate transporter like domains"/>
    <property type="match status" value="1"/>
</dbReference>
<protein>
    <submittedName>
        <fullName evidence="6">Uncharacterized protein</fullName>
    </submittedName>
</protein>
<evidence type="ECO:0000313" key="7">
    <source>
        <dbReference type="Proteomes" id="UP001300502"/>
    </source>
</evidence>
<comment type="subcellular location">
    <subcellularLocation>
        <location evidence="1">Membrane</location>
    </subcellularLocation>
</comment>
<gene>
    <name evidence="6" type="ORF">GAYE_SCF68G6911</name>
</gene>
<dbReference type="GO" id="GO:0022857">
    <property type="term" value="F:transmembrane transporter activity"/>
    <property type="evidence" value="ECO:0007669"/>
    <property type="project" value="InterPro"/>
</dbReference>
<keyword evidence="7" id="KW-1185">Reference proteome</keyword>
<dbReference type="InterPro" id="IPR036259">
    <property type="entry name" value="MFS_trans_sf"/>
</dbReference>
<dbReference type="AlphaFoldDB" id="A0AAV9INT9"/>
<dbReference type="InterPro" id="IPR005828">
    <property type="entry name" value="MFS_sugar_transport-like"/>
</dbReference>
<evidence type="ECO:0000256" key="3">
    <source>
        <dbReference type="ARBA" id="ARBA00022989"/>
    </source>
</evidence>
<evidence type="ECO:0000313" key="6">
    <source>
        <dbReference type="EMBL" id="KAK4528962.1"/>
    </source>
</evidence>
<feature type="transmembrane region" description="Helical" evidence="5">
    <location>
        <begin position="12"/>
        <end position="38"/>
    </location>
</feature>
<evidence type="ECO:0000256" key="4">
    <source>
        <dbReference type="ARBA" id="ARBA00023136"/>
    </source>
</evidence>
<comment type="caution">
    <text evidence="6">The sequence shown here is derived from an EMBL/GenBank/DDBJ whole genome shotgun (WGS) entry which is preliminary data.</text>
</comment>
<name>A0AAV9INT9_9RHOD</name>
<dbReference type="Pfam" id="PF00083">
    <property type="entry name" value="Sugar_tr"/>
    <property type="match status" value="1"/>
</dbReference>
<keyword evidence="3 5" id="KW-1133">Transmembrane helix</keyword>
<evidence type="ECO:0000256" key="2">
    <source>
        <dbReference type="ARBA" id="ARBA00022692"/>
    </source>
</evidence>
<dbReference type="EMBL" id="JANCYU010000073">
    <property type="protein sequence ID" value="KAK4528962.1"/>
    <property type="molecule type" value="Genomic_DNA"/>
</dbReference>
<sequence length="100" mass="10782">MVGAILEADAQSFGVLLAAPMILGCALGLLSGTVSTYIAENCAVRPSGGFVSLYRCMELCFELYMDILLLPFWMALQVVCYSQPYCSLKCLPCLRALDGS</sequence>
<reference evidence="6 7" key="1">
    <citation type="submission" date="2022-07" db="EMBL/GenBank/DDBJ databases">
        <title>Genome-wide signatures of adaptation to extreme environments.</title>
        <authorList>
            <person name="Cho C.H."/>
            <person name="Yoon H.S."/>
        </authorList>
    </citation>
    <scope>NUCLEOTIDE SEQUENCE [LARGE SCALE GENOMIC DNA]</scope>
    <source>
        <strain evidence="6 7">108.79 E11</strain>
    </source>
</reference>
<dbReference type="Proteomes" id="UP001300502">
    <property type="component" value="Unassembled WGS sequence"/>
</dbReference>
<evidence type="ECO:0000256" key="5">
    <source>
        <dbReference type="SAM" id="Phobius"/>
    </source>
</evidence>
<evidence type="ECO:0000256" key="1">
    <source>
        <dbReference type="ARBA" id="ARBA00004370"/>
    </source>
</evidence>
<proteinExistence type="predicted"/>
<keyword evidence="2 5" id="KW-0812">Transmembrane</keyword>
<dbReference type="GO" id="GO:0016020">
    <property type="term" value="C:membrane"/>
    <property type="evidence" value="ECO:0007669"/>
    <property type="project" value="UniProtKB-SubCell"/>
</dbReference>